<reference evidence="1" key="2">
    <citation type="journal article" date="2022" name="Nat. Microbiol.">
        <title>A closed Candidatus Odinarchaeum chromosome exposes Asgard archaeal viruses.</title>
        <authorList>
            <person name="Tamarit D."/>
            <person name="Caceres E.F."/>
            <person name="Krupovic M."/>
            <person name="Nijland R."/>
            <person name="Eme L."/>
            <person name="Robinson N.P."/>
            <person name="Ettema T.J.G."/>
        </authorList>
    </citation>
    <scope>NUCLEOTIDE SEQUENCE</scope>
    <source>
        <strain evidence="1">LCB_4</strain>
    </source>
</reference>
<gene>
    <name evidence="1" type="ORF">OdinLCB4_000345</name>
</gene>
<evidence type="ECO:0000313" key="2">
    <source>
        <dbReference type="Proteomes" id="UP000186851"/>
    </source>
</evidence>
<proteinExistence type="predicted"/>
<evidence type="ECO:0000313" key="1">
    <source>
        <dbReference type="EMBL" id="WEU40418.1"/>
    </source>
</evidence>
<reference evidence="1" key="1">
    <citation type="journal article" date="2017" name="Nature">
        <title>Asgard archaea illuminate the origin of eukaryotic cellular complexity.</title>
        <authorList>
            <person name="Zaremba-Niedzwiedzka K."/>
            <person name="Caceres E.F."/>
            <person name="Saw J.H."/>
            <person name="Backstrom D."/>
            <person name="Juzokaite L."/>
            <person name="Vancaester E."/>
            <person name="Seitz K.W."/>
            <person name="Anantharaman K."/>
            <person name="Starnawski P."/>
            <person name="Kjeldsen K.U."/>
            <person name="Scott M.B."/>
            <person name="Nunoura T."/>
            <person name="Banfield J.F."/>
            <person name="Schramm A."/>
            <person name="Baker B.J."/>
            <person name="Spang A."/>
            <person name="Ettema T.J.G."/>
        </authorList>
    </citation>
    <scope>NUCLEOTIDE SEQUENCE</scope>
    <source>
        <strain evidence="1">LCB_4</strain>
    </source>
</reference>
<dbReference type="AlphaFoldDB" id="A0AAF0IB59"/>
<organism evidence="1 2">
    <name type="scientific">Odinarchaeota yellowstonii (strain LCB_4)</name>
    <dbReference type="NCBI Taxonomy" id="1841599"/>
    <lineage>
        <taxon>Archaea</taxon>
        <taxon>Promethearchaeati</taxon>
        <taxon>Candidatus Odinarchaeota</taxon>
        <taxon>Candidatus Odinarchaeia</taxon>
        <taxon>Candidatus Odinarchaeales</taxon>
        <taxon>Candidatus Odinarchaeaceae</taxon>
        <taxon>Candidatus Odinarchaeum</taxon>
    </lineage>
</organism>
<accession>A0AAF0IB59</accession>
<protein>
    <submittedName>
        <fullName evidence="1">Uncharacterized protein</fullName>
    </submittedName>
</protein>
<dbReference type="Proteomes" id="UP000186851">
    <property type="component" value="Chromosome"/>
</dbReference>
<dbReference type="KEGG" id="oyw:OdinLCB4_000345"/>
<sequence>MEEIGENLKRLKKEVLNLLIGRLEDRYLSKSEVLKELDKPLINVTDKIPENIFKPVNPQLADKITLSENDLKEFLAVLNWFNIDTGKIGFSNPEPDLYYVHYDASDLNVKNIIDTFFDLFTAKFLRMTVKQKIELSERSKWKWSDVLKMLEEGLKTSGKTS</sequence>
<dbReference type="EMBL" id="CP091871">
    <property type="protein sequence ID" value="WEU40418.1"/>
    <property type="molecule type" value="Genomic_DNA"/>
</dbReference>
<name>A0AAF0IB59_ODILC</name>